<feature type="chain" id="PRO_5017036942" description="Alpha amylase inhibitor" evidence="1">
    <location>
        <begin position="30"/>
        <end position="107"/>
    </location>
</feature>
<dbReference type="GeneID" id="95073671"/>
<evidence type="ECO:0000313" key="2">
    <source>
        <dbReference type="EMBL" id="SUP60522.1"/>
    </source>
</evidence>
<dbReference type="EMBL" id="UHID01000007">
    <property type="protein sequence ID" value="SUP60522.1"/>
    <property type="molecule type" value="Genomic_DNA"/>
</dbReference>
<keyword evidence="1" id="KW-0732">Signal</keyword>
<proteinExistence type="predicted"/>
<sequence length="107" mass="11153">MRKSSRMKRFTAVGLTGAAVLAMSGTAHAASAGGLRASAAAPTCVKVTVDKGTISKTAYVTNKCSTTKRVKVVWSFAPDSDCNTLKPGQKFKTKRGLAPQFDGLALC</sequence>
<gene>
    <name evidence="2" type="ORF">NCTC7807_04593</name>
</gene>
<organism evidence="2 3">
    <name type="scientific">Streptomyces griseus</name>
    <dbReference type="NCBI Taxonomy" id="1911"/>
    <lineage>
        <taxon>Bacteria</taxon>
        <taxon>Bacillati</taxon>
        <taxon>Actinomycetota</taxon>
        <taxon>Actinomycetes</taxon>
        <taxon>Kitasatosporales</taxon>
        <taxon>Streptomycetaceae</taxon>
        <taxon>Streptomyces</taxon>
    </lineage>
</organism>
<protein>
    <recommendedName>
        <fullName evidence="4">Alpha amylase inhibitor</fullName>
    </recommendedName>
</protein>
<evidence type="ECO:0000313" key="3">
    <source>
        <dbReference type="Proteomes" id="UP000254150"/>
    </source>
</evidence>
<name>A0A380P7M0_STRGR</name>
<evidence type="ECO:0008006" key="4">
    <source>
        <dbReference type="Google" id="ProtNLM"/>
    </source>
</evidence>
<dbReference type="Proteomes" id="UP000254150">
    <property type="component" value="Unassembled WGS sequence"/>
</dbReference>
<reference evidence="2 3" key="1">
    <citation type="submission" date="2018-06" db="EMBL/GenBank/DDBJ databases">
        <authorList>
            <consortium name="Pathogen Informatics"/>
            <person name="Doyle S."/>
        </authorList>
    </citation>
    <scope>NUCLEOTIDE SEQUENCE [LARGE SCALE GENOMIC DNA]</scope>
    <source>
        <strain evidence="2 3">NCTC7807</strain>
    </source>
</reference>
<dbReference type="AlphaFoldDB" id="A0A380P7M0"/>
<dbReference type="SUPFAM" id="SSF49498">
    <property type="entry name" value="alpha-Amylase inhibitor tendamistat"/>
    <property type="match status" value="1"/>
</dbReference>
<accession>A0A380P7M0</accession>
<dbReference type="GO" id="GO:0015066">
    <property type="term" value="F:alpha-amylase inhibitor activity"/>
    <property type="evidence" value="ECO:0007669"/>
    <property type="project" value="InterPro"/>
</dbReference>
<evidence type="ECO:0000256" key="1">
    <source>
        <dbReference type="SAM" id="SignalP"/>
    </source>
</evidence>
<dbReference type="Gene3D" id="2.60.40.20">
    <property type="entry name" value="Alpha-amylase inhibitor"/>
    <property type="match status" value="1"/>
</dbReference>
<feature type="signal peptide" evidence="1">
    <location>
        <begin position="1"/>
        <end position="29"/>
    </location>
</feature>
<dbReference type="RefSeq" id="WP_100453930.1">
    <property type="nucleotide sequence ID" value="NZ_UHID01000007.1"/>
</dbReference>
<dbReference type="InterPro" id="IPR036379">
    <property type="entry name" value="A-amylase_inhib_sf"/>
</dbReference>